<dbReference type="GO" id="GO:0009055">
    <property type="term" value="F:electron transfer activity"/>
    <property type="evidence" value="ECO:0007669"/>
    <property type="project" value="InterPro"/>
</dbReference>
<evidence type="ECO:0000313" key="6">
    <source>
        <dbReference type="EMBL" id="KMZ62209.1"/>
    </source>
</evidence>
<organism evidence="6 7">
    <name type="scientific">Zostera marina</name>
    <name type="common">Eelgrass</name>
    <dbReference type="NCBI Taxonomy" id="29655"/>
    <lineage>
        <taxon>Eukaryota</taxon>
        <taxon>Viridiplantae</taxon>
        <taxon>Streptophyta</taxon>
        <taxon>Embryophyta</taxon>
        <taxon>Tracheophyta</taxon>
        <taxon>Spermatophyta</taxon>
        <taxon>Magnoliopsida</taxon>
        <taxon>Liliopsida</taxon>
        <taxon>Zosteraceae</taxon>
        <taxon>Zostera</taxon>
    </lineage>
</organism>
<dbReference type="InterPro" id="IPR039391">
    <property type="entry name" value="Phytocyanin-like"/>
</dbReference>
<evidence type="ECO:0000256" key="1">
    <source>
        <dbReference type="ARBA" id="ARBA00022723"/>
    </source>
</evidence>
<keyword evidence="2" id="KW-0325">Glycoprotein</keyword>
<dbReference type="Proteomes" id="UP000036987">
    <property type="component" value="Unassembled WGS sequence"/>
</dbReference>
<keyword evidence="4" id="KW-0732">Signal</keyword>
<dbReference type="SUPFAM" id="SSF49503">
    <property type="entry name" value="Cupredoxins"/>
    <property type="match status" value="1"/>
</dbReference>
<dbReference type="PROSITE" id="PS51485">
    <property type="entry name" value="PHYTOCYANIN"/>
    <property type="match status" value="1"/>
</dbReference>
<dbReference type="OrthoDB" id="1933492at2759"/>
<dbReference type="InterPro" id="IPR008972">
    <property type="entry name" value="Cupredoxin"/>
</dbReference>
<evidence type="ECO:0000256" key="4">
    <source>
        <dbReference type="SAM" id="SignalP"/>
    </source>
</evidence>
<feature type="signal peptide" evidence="4">
    <location>
        <begin position="1"/>
        <end position="18"/>
    </location>
</feature>
<keyword evidence="3" id="KW-0472">Membrane</keyword>
<dbReference type="GO" id="GO:0046872">
    <property type="term" value="F:metal ion binding"/>
    <property type="evidence" value="ECO:0007669"/>
    <property type="project" value="UniProtKB-KW"/>
</dbReference>
<dbReference type="Gene3D" id="2.60.40.420">
    <property type="entry name" value="Cupredoxins - blue copper proteins"/>
    <property type="match status" value="1"/>
</dbReference>
<dbReference type="STRING" id="29655.A0A0K9NZS0"/>
<dbReference type="PANTHER" id="PTHR33021:SF339">
    <property type="entry name" value="OS07G0570600 PROTEIN"/>
    <property type="match status" value="1"/>
</dbReference>
<dbReference type="GO" id="GO:0005886">
    <property type="term" value="C:plasma membrane"/>
    <property type="evidence" value="ECO:0000318"/>
    <property type="project" value="GO_Central"/>
</dbReference>
<feature type="transmembrane region" description="Helical" evidence="3">
    <location>
        <begin position="154"/>
        <end position="173"/>
    </location>
</feature>
<dbReference type="PANTHER" id="PTHR33021">
    <property type="entry name" value="BLUE COPPER PROTEIN"/>
    <property type="match status" value="1"/>
</dbReference>
<keyword evidence="3" id="KW-1133">Transmembrane helix</keyword>
<keyword evidence="7" id="KW-1185">Reference proteome</keyword>
<dbReference type="OMA" id="MAFAKNS"/>
<keyword evidence="3" id="KW-0812">Transmembrane</keyword>
<feature type="chain" id="PRO_5005527466" description="Phytocyanin domain-containing protein" evidence="4">
    <location>
        <begin position="19"/>
        <end position="193"/>
    </location>
</feature>
<dbReference type="FunFam" id="2.60.40.420:FF:000003">
    <property type="entry name" value="Blue copper"/>
    <property type="match status" value="1"/>
</dbReference>
<dbReference type="InterPro" id="IPR003245">
    <property type="entry name" value="Phytocyanin_dom"/>
</dbReference>
<evidence type="ECO:0000313" key="7">
    <source>
        <dbReference type="Proteomes" id="UP000036987"/>
    </source>
</evidence>
<evidence type="ECO:0000256" key="3">
    <source>
        <dbReference type="SAM" id="Phobius"/>
    </source>
</evidence>
<dbReference type="EMBL" id="LFYR01001394">
    <property type="protein sequence ID" value="KMZ62209.1"/>
    <property type="molecule type" value="Genomic_DNA"/>
</dbReference>
<protein>
    <recommendedName>
        <fullName evidence="5">Phytocyanin domain-containing protein</fullName>
    </recommendedName>
</protein>
<name>A0A0K9NZS0_ZOSMR</name>
<sequence>MTTSLVVVMMMMMALSSCGEVYKVGDFDGWTELGSPNYTAWTVSKTFQVGDILLFEYKNSFHDVLEVSKEDYKSCNVNSPLASYTSGNDSVPINRRGHHFFVCGKPGHCHNGQKVDIRIPKLETTILGSPSPAPTSVSAPTRIRKLSSAGGLRLWPLVALLTILCSIVLFLCLSQAEVYGISVSSIWCRNGST</sequence>
<accession>A0A0K9NZS0</accession>
<dbReference type="Pfam" id="PF02298">
    <property type="entry name" value="Cu_bind_like"/>
    <property type="match status" value="1"/>
</dbReference>
<evidence type="ECO:0000256" key="2">
    <source>
        <dbReference type="ARBA" id="ARBA00023180"/>
    </source>
</evidence>
<dbReference type="AlphaFoldDB" id="A0A0K9NZS0"/>
<feature type="domain" description="Phytocyanin" evidence="5">
    <location>
        <begin position="20"/>
        <end position="121"/>
    </location>
</feature>
<evidence type="ECO:0000259" key="5">
    <source>
        <dbReference type="PROSITE" id="PS51485"/>
    </source>
</evidence>
<proteinExistence type="predicted"/>
<gene>
    <name evidence="6" type="ORF">ZOSMA_482G00010</name>
</gene>
<keyword evidence="1" id="KW-0479">Metal-binding</keyword>
<reference evidence="7" key="1">
    <citation type="journal article" date="2016" name="Nature">
        <title>The genome of the seagrass Zostera marina reveals angiosperm adaptation to the sea.</title>
        <authorList>
            <person name="Olsen J.L."/>
            <person name="Rouze P."/>
            <person name="Verhelst B."/>
            <person name="Lin Y.-C."/>
            <person name="Bayer T."/>
            <person name="Collen J."/>
            <person name="Dattolo E."/>
            <person name="De Paoli E."/>
            <person name="Dittami S."/>
            <person name="Maumus F."/>
            <person name="Michel G."/>
            <person name="Kersting A."/>
            <person name="Lauritano C."/>
            <person name="Lohaus R."/>
            <person name="Toepel M."/>
            <person name="Tonon T."/>
            <person name="Vanneste K."/>
            <person name="Amirebrahimi M."/>
            <person name="Brakel J."/>
            <person name="Bostroem C."/>
            <person name="Chovatia M."/>
            <person name="Grimwood J."/>
            <person name="Jenkins J.W."/>
            <person name="Jueterbock A."/>
            <person name="Mraz A."/>
            <person name="Stam W.T."/>
            <person name="Tice H."/>
            <person name="Bornberg-Bauer E."/>
            <person name="Green P.J."/>
            <person name="Pearson G.A."/>
            <person name="Procaccini G."/>
            <person name="Duarte C.M."/>
            <person name="Schmutz J."/>
            <person name="Reusch T.B.H."/>
            <person name="Van de Peer Y."/>
        </authorList>
    </citation>
    <scope>NUCLEOTIDE SEQUENCE [LARGE SCALE GENOMIC DNA]</scope>
    <source>
        <strain evidence="7">cv. Finnish</strain>
    </source>
</reference>
<comment type="caution">
    <text evidence="6">The sequence shown here is derived from an EMBL/GenBank/DDBJ whole genome shotgun (WGS) entry which is preliminary data.</text>
</comment>